<dbReference type="PANTHER" id="PTHR22945:SF40">
    <property type="entry name" value="SERPENTINE RECEPTOR, CLASS D (DELTA)-RELATED"/>
    <property type="match status" value="1"/>
</dbReference>
<evidence type="ECO:0000256" key="5">
    <source>
        <dbReference type="ARBA" id="ARBA00023136"/>
    </source>
</evidence>
<reference evidence="6" key="2">
    <citation type="submission" date="2022-06" db="UniProtKB">
        <authorList>
            <consortium name="EnsemblMetazoa"/>
        </authorList>
    </citation>
    <scope>IDENTIFICATION</scope>
    <source>
        <strain evidence="6">PS312</strain>
    </source>
</reference>
<dbReference type="AlphaFoldDB" id="A0A2A6CWC1"/>
<dbReference type="Gene3D" id="1.20.1070.10">
    <property type="entry name" value="Rhodopsin 7-helix transmembrane proteins"/>
    <property type="match status" value="1"/>
</dbReference>
<evidence type="ECO:0000256" key="3">
    <source>
        <dbReference type="ARBA" id="ARBA00022692"/>
    </source>
</evidence>
<organism evidence="6 7">
    <name type="scientific">Pristionchus pacificus</name>
    <name type="common">Parasitic nematode worm</name>
    <dbReference type="NCBI Taxonomy" id="54126"/>
    <lineage>
        <taxon>Eukaryota</taxon>
        <taxon>Metazoa</taxon>
        <taxon>Ecdysozoa</taxon>
        <taxon>Nematoda</taxon>
        <taxon>Chromadorea</taxon>
        <taxon>Rhabditida</taxon>
        <taxon>Rhabditina</taxon>
        <taxon>Diplogasteromorpha</taxon>
        <taxon>Diplogasteroidea</taxon>
        <taxon>Neodiplogasteridae</taxon>
        <taxon>Pristionchus</taxon>
    </lineage>
</organism>
<evidence type="ECO:0000313" key="7">
    <source>
        <dbReference type="Proteomes" id="UP000005239"/>
    </source>
</evidence>
<protein>
    <submittedName>
        <fullName evidence="6">G protein-coupled receptor</fullName>
    </submittedName>
</protein>
<dbReference type="SUPFAM" id="SSF81321">
    <property type="entry name" value="Family A G protein-coupled receptor-like"/>
    <property type="match status" value="1"/>
</dbReference>
<keyword evidence="5" id="KW-0472">Membrane</keyword>
<keyword evidence="3" id="KW-0812">Transmembrane</keyword>
<gene>
    <name evidence="6" type="primary">WBGene00274481</name>
</gene>
<keyword evidence="7" id="KW-1185">Reference proteome</keyword>
<name>A0A2A6CWC1_PRIPA</name>
<dbReference type="OrthoDB" id="5821732at2759"/>
<dbReference type="EnsemblMetazoa" id="PPA36112.1">
    <property type="protein sequence ID" value="PPA36112.1"/>
    <property type="gene ID" value="WBGene00274481"/>
</dbReference>
<evidence type="ECO:0000256" key="2">
    <source>
        <dbReference type="ARBA" id="ARBA00009166"/>
    </source>
</evidence>
<dbReference type="GO" id="GO:0016020">
    <property type="term" value="C:membrane"/>
    <property type="evidence" value="ECO:0007669"/>
    <property type="project" value="UniProtKB-SubCell"/>
</dbReference>
<evidence type="ECO:0000313" key="6">
    <source>
        <dbReference type="EnsemblMetazoa" id="PPA36112.1"/>
    </source>
</evidence>
<dbReference type="PANTHER" id="PTHR22945">
    <property type="entry name" value="SERPENTINE RECEPTOR, CLASS D DELTA"/>
    <property type="match status" value="1"/>
</dbReference>
<accession>A0A8R1UQP6</accession>
<dbReference type="Pfam" id="PF10317">
    <property type="entry name" value="7TM_GPCR_Srd"/>
    <property type="match status" value="1"/>
</dbReference>
<dbReference type="InterPro" id="IPR019421">
    <property type="entry name" value="7TM_GPCR_serpentine_rcpt_Srd"/>
</dbReference>
<dbReference type="Proteomes" id="UP000005239">
    <property type="component" value="Unassembled WGS sequence"/>
</dbReference>
<keyword evidence="4" id="KW-1133">Transmembrane helix</keyword>
<sequence>MTGPPLPLYILHCLLCGTSVVCNLLLMSLIFTHTPPSNRSYSVLIISLSLVELITALTSFALFQRLIPCGSSLFMVSSGPVIYFDSRRLCFVLYAIMMHGHAHYICMMALLFCFRYYVLIKPTPRPRSVALVCIVYYVPTALIFGGLSGSEIAPENEIIEKVNVTIGYDLRESMITGYLSVFEPRLALAIFWVCGPSGTFAWLIIFLGSRIHKKLKSRTHSMSETTRLMHRELMLALTVQASLTVIFAFSVFTYVLMQFNLVHGSVIEYSTHMLGEICLGSSPIVTMYYVRSYRRAITSCNFCRKRVTAAPQYRFDSEMPSFQP</sequence>
<reference evidence="7" key="1">
    <citation type="journal article" date="2008" name="Nat. Genet.">
        <title>The Pristionchus pacificus genome provides a unique perspective on nematode lifestyle and parasitism.</title>
        <authorList>
            <person name="Dieterich C."/>
            <person name="Clifton S.W."/>
            <person name="Schuster L.N."/>
            <person name="Chinwalla A."/>
            <person name="Delehaunty K."/>
            <person name="Dinkelacker I."/>
            <person name="Fulton L."/>
            <person name="Fulton R."/>
            <person name="Godfrey J."/>
            <person name="Minx P."/>
            <person name="Mitreva M."/>
            <person name="Roeseler W."/>
            <person name="Tian H."/>
            <person name="Witte H."/>
            <person name="Yang S.P."/>
            <person name="Wilson R.K."/>
            <person name="Sommer R.J."/>
        </authorList>
    </citation>
    <scope>NUCLEOTIDE SEQUENCE [LARGE SCALE GENOMIC DNA]</scope>
    <source>
        <strain evidence="7">PS312</strain>
    </source>
</reference>
<proteinExistence type="inferred from homology"/>
<comment type="similarity">
    <text evidence="2">Belongs to the nematode receptor-like protein srd family.</text>
</comment>
<dbReference type="InterPro" id="IPR050920">
    <property type="entry name" value="Nematode_rcpt-like_delta"/>
</dbReference>
<comment type="subcellular location">
    <subcellularLocation>
        <location evidence="1">Membrane</location>
        <topology evidence="1">Multi-pass membrane protein</topology>
    </subcellularLocation>
</comment>
<evidence type="ECO:0000256" key="1">
    <source>
        <dbReference type="ARBA" id="ARBA00004141"/>
    </source>
</evidence>
<accession>A0A2A6CWC1</accession>
<evidence type="ECO:0000256" key="4">
    <source>
        <dbReference type="ARBA" id="ARBA00022989"/>
    </source>
</evidence>